<sequence length="80" mass="8652">MLSQDEKSMITDWSAEGGINPDTNRAASPPGLGKFILKIGKKPGIPFQSVMTSIEGRVNDTNQAWSKTSDRRDDASGADR</sequence>
<feature type="region of interest" description="Disordered" evidence="1">
    <location>
        <begin position="56"/>
        <end position="80"/>
    </location>
</feature>
<organism evidence="2 3">
    <name type="scientific">Brevibacterium yomogidense</name>
    <dbReference type="NCBI Taxonomy" id="946573"/>
    <lineage>
        <taxon>Bacteria</taxon>
        <taxon>Bacillati</taxon>
        <taxon>Actinomycetota</taxon>
        <taxon>Actinomycetes</taxon>
        <taxon>Micrococcales</taxon>
        <taxon>Brevibacteriaceae</taxon>
        <taxon>Brevibacterium</taxon>
    </lineage>
</organism>
<dbReference type="EMBL" id="FWFF01000020">
    <property type="protein sequence ID" value="SLN00907.1"/>
    <property type="molecule type" value="Genomic_DNA"/>
</dbReference>
<name>A0A1X6XQR6_9MICO</name>
<proteinExistence type="predicted"/>
<dbReference type="RefSeq" id="WP_179207194.1">
    <property type="nucleotide sequence ID" value="NZ_FWFF01000020.1"/>
</dbReference>
<dbReference type="Proteomes" id="UP000196581">
    <property type="component" value="Unassembled WGS sequence"/>
</dbReference>
<accession>A0A1X6XQR6</accession>
<evidence type="ECO:0000313" key="2">
    <source>
        <dbReference type="EMBL" id="SLN00907.1"/>
    </source>
</evidence>
<reference evidence="3" key="1">
    <citation type="submission" date="2017-02" db="EMBL/GenBank/DDBJ databases">
        <authorList>
            <person name="Dridi B."/>
        </authorList>
    </citation>
    <scope>NUCLEOTIDE SEQUENCE [LARGE SCALE GENOMIC DNA]</scope>
    <source>
        <strain evidence="3">B Co 03.10</strain>
    </source>
</reference>
<dbReference type="AlphaFoldDB" id="A0A1X6XQR6"/>
<feature type="compositionally biased region" description="Basic and acidic residues" evidence="1">
    <location>
        <begin position="68"/>
        <end position="80"/>
    </location>
</feature>
<protein>
    <submittedName>
        <fullName evidence="2">Uncharacterized protein</fullName>
    </submittedName>
</protein>
<feature type="region of interest" description="Disordered" evidence="1">
    <location>
        <begin position="1"/>
        <end position="28"/>
    </location>
</feature>
<evidence type="ECO:0000313" key="3">
    <source>
        <dbReference type="Proteomes" id="UP000196581"/>
    </source>
</evidence>
<keyword evidence="3" id="KW-1185">Reference proteome</keyword>
<evidence type="ECO:0000256" key="1">
    <source>
        <dbReference type="SAM" id="MobiDB-lite"/>
    </source>
</evidence>
<gene>
    <name evidence="2" type="ORF">FM105_13785</name>
</gene>